<feature type="active site" evidence="7">
    <location>
        <position position="424"/>
    </location>
</feature>
<evidence type="ECO:0000256" key="2">
    <source>
        <dbReference type="ARBA" id="ARBA00012573"/>
    </source>
</evidence>
<dbReference type="AlphaFoldDB" id="A0A6A5RD14"/>
<dbReference type="Proteomes" id="UP000800082">
    <property type="component" value="Unassembled WGS sequence"/>
</dbReference>
<dbReference type="PIRSF" id="PIRSF011789">
    <property type="entry name" value="tRNA_splic_SEN2"/>
    <property type="match status" value="1"/>
</dbReference>
<dbReference type="GO" id="GO:0000214">
    <property type="term" value="C:tRNA-intron endonuclease complex"/>
    <property type="evidence" value="ECO:0007669"/>
    <property type="project" value="InterPro"/>
</dbReference>
<dbReference type="EMBL" id="ML978988">
    <property type="protein sequence ID" value="KAF1924984.1"/>
    <property type="molecule type" value="Genomic_DNA"/>
</dbReference>
<comment type="similarity">
    <text evidence="1">Belongs to the tRNA-intron endonuclease family.</text>
</comment>
<dbReference type="InterPro" id="IPR036167">
    <property type="entry name" value="tRNA_intron_Endo_cat-like_sf"/>
</dbReference>
<dbReference type="CDD" id="cd22363">
    <property type="entry name" value="tRNA-intron_lyase_C"/>
    <property type="match status" value="1"/>
</dbReference>
<protein>
    <recommendedName>
        <fullName evidence="2">tRNA-intron lyase</fullName>
        <ecNumber evidence="2">4.6.1.16</ecNumber>
    </recommendedName>
    <alternativeName>
        <fullName evidence="5">tRNA-intron endonuclease Sen2</fullName>
    </alternativeName>
</protein>
<dbReference type="OrthoDB" id="10249562at2759"/>
<feature type="domain" description="tRNA intron endonuclease catalytic" evidence="9">
    <location>
        <begin position="394"/>
        <end position="488"/>
    </location>
</feature>
<evidence type="ECO:0000256" key="6">
    <source>
        <dbReference type="ARBA" id="ARBA00034031"/>
    </source>
</evidence>
<dbReference type="InterPro" id="IPR016589">
    <property type="entry name" value="tRNA_splic_SEN2"/>
</dbReference>
<feature type="active site" evidence="7">
    <location>
        <position position="481"/>
    </location>
</feature>
<dbReference type="GO" id="GO:0000213">
    <property type="term" value="F:tRNA-intron lyase activity"/>
    <property type="evidence" value="ECO:0007669"/>
    <property type="project" value="UniProtKB-EC"/>
</dbReference>
<dbReference type="Gene3D" id="3.40.1350.10">
    <property type="match status" value="1"/>
</dbReference>
<dbReference type="SUPFAM" id="SSF53032">
    <property type="entry name" value="tRNA-intron endonuclease catalytic domain-like"/>
    <property type="match status" value="1"/>
</dbReference>
<keyword evidence="4" id="KW-0456">Lyase</keyword>
<dbReference type="FunFam" id="3.40.1350.10:FF:000007">
    <property type="entry name" value="tRNA-splicing endonuclease subunit Sen2"/>
    <property type="match status" value="1"/>
</dbReference>
<evidence type="ECO:0000256" key="8">
    <source>
        <dbReference type="SAM" id="MobiDB-lite"/>
    </source>
</evidence>
<keyword evidence="3" id="KW-0819">tRNA processing</keyword>
<dbReference type="InterPro" id="IPR006676">
    <property type="entry name" value="tRNA_splic"/>
</dbReference>
<dbReference type="PANTHER" id="PTHR21227">
    <property type="entry name" value="TRNA-SPLICING ENDONUCLEASE SUBUNIT SEN2"/>
    <property type="match status" value="1"/>
</dbReference>
<dbReference type="Pfam" id="PF01974">
    <property type="entry name" value="tRNA_int_endo"/>
    <property type="match status" value="1"/>
</dbReference>
<name>A0A6A5RD14_9PLEO</name>
<evidence type="ECO:0000256" key="3">
    <source>
        <dbReference type="ARBA" id="ARBA00022694"/>
    </source>
</evidence>
<evidence type="ECO:0000256" key="1">
    <source>
        <dbReference type="ARBA" id="ARBA00008078"/>
    </source>
</evidence>
<dbReference type="InterPro" id="IPR006677">
    <property type="entry name" value="tRNA_intron_Endonuc_cat-like"/>
</dbReference>
<accession>A0A6A5RD14</accession>
<dbReference type="GeneID" id="54351352"/>
<dbReference type="PANTHER" id="PTHR21227:SF0">
    <property type="entry name" value="TRNA-SPLICING ENDONUCLEASE SUBUNIT SEN2"/>
    <property type="match status" value="1"/>
</dbReference>
<dbReference type="GO" id="GO:0005737">
    <property type="term" value="C:cytoplasm"/>
    <property type="evidence" value="ECO:0007669"/>
    <property type="project" value="TreeGrafter"/>
</dbReference>
<feature type="active site" evidence="7">
    <location>
        <position position="432"/>
    </location>
</feature>
<dbReference type="GO" id="GO:0000379">
    <property type="term" value="P:tRNA-type intron splice site recognition and cleavage"/>
    <property type="evidence" value="ECO:0007669"/>
    <property type="project" value="TreeGrafter"/>
</dbReference>
<evidence type="ECO:0000259" key="9">
    <source>
        <dbReference type="Pfam" id="PF01974"/>
    </source>
</evidence>
<proteinExistence type="inferred from homology"/>
<comment type="catalytic activity">
    <reaction evidence="6">
        <text>pretRNA = a 3'-half-tRNA molecule with a 5'-OH end + a 5'-half-tRNA molecule with a 2',3'-cyclic phosphate end + an intron with a 2',3'-cyclic phosphate and a 5'-hydroxyl terminus.</text>
        <dbReference type="EC" id="4.6.1.16"/>
    </reaction>
</comment>
<evidence type="ECO:0000256" key="7">
    <source>
        <dbReference type="PIRSR" id="PIRSR011789-1"/>
    </source>
</evidence>
<dbReference type="EC" id="4.6.1.16" evidence="2"/>
<sequence length="531" mass="59599">MGAGRPPPKSKASRLVKFPQPAHASQQCQFIAGARLQEPSPKLHTRVNMATETVALQPASTQAEPPKVHVAAPDGRKSANSGPRKPRPKRPNYNEIHVKPLPLDVHPLPAFIPHNPLSLVRIAIALLSHSFRSPSSRKVVHQAYFSEDTQSIHVTDAESIRALWEQGFWGKGSLSRSEPQWLLAERRRRGIEAQTASTQVTQARREERRQFKLERAKAQRDAIEQQLRQEGKLDADGTVSDLVENGIVSESPKGTMYAPEAGDTIGPVGDSIVAEVGKRIADGTSTWGEDGSAITQAEEIKDIEHLQLTPEEAFYLTYVLGALNIVDGNYLGGITATSALPAWYLLRLYSAYALSPTDDAAIMGLKKLFQYRERLAQKTAALPSAQQIAPDNSFLLKYVVYHHFRSLGWVVRPGIKFAVDYLLYLRGPAFHHAEFGIQIVPSYSHPYWSETPERIAHRKEEENKDWWWFHRVNRVQTAVMKTLVLVYVEVPPPWDGETEQNALAVDIGQVLKSYTVREVVFRRWSPSRNRD</sequence>
<reference evidence="10" key="1">
    <citation type="journal article" date="2020" name="Stud. Mycol.">
        <title>101 Dothideomycetes genomes: a test case for predicting lifestyles and emergence of pathogens.</title>
        <authorList>
            <person name="Haridas S."/>
            <person name="Albert R."/>
            <person name="Binder M."/>
            <person name="Bloem J."/>
            <person name="Labutti K."/>
            <person name="Salamov A."/>
            <person name="Andreopoulos B."/>
            <person name="Baker S."/>
            <person name="Barry K."/>
            <person name="Bills G."/>
            <person name="Bluhm B."/>
            <person name="Cannon C."/>
            <person name="Castanera R."/>
            <person name="Culley D."/>
            <person name="Daum C."/>
            <person name="Ezra D."/>
            <person name="Gonzalez J."/>
            <person name="Henrissat B."/>
            <person name="Kuo A."/>
            <person name="Liang C."/>
            <person name="Lipzen A."/>
            <person name="Lutzoni F."/>
            <person name="Magnuson J."/>
            <person name="Mondo S."/>
            <person name="Nolan M."/>
            <person name="Ohm R."/>
            <person name="Pangilinan J."/>
            <person name="Park H.-J."/>
            <person name="Ramirez L."/>
            <person name="Alfaro M."/>
            <person name="Sun H."/>
            <person name="Tritt A."/>
            <person name="Yoshinaga Y."/>
            <person name="Zwiers L.-H."/>
            <person name="Turgeon B."/>
            <person name="Goodwin S."/>
            <person name="Spatafora J."/>
            <person name="Crous P."/>
            <person name="Grigoriev I."/>
        </authorList>
    </citation>
    <scope>NUCLEOTIDE SEQUENCE</scope>
    <source>
        <strain evidence="10">CBS 183.55</strain>
    </source>
</reference>
<dbReference type="RefSeq" id="XP_033445236.1">
    <property type="nucleotide sequence ID" value="XM_033593684.1"/>
</dbReference>
<evidence type="ECO:0000313" key="11">
    <source>
        <dbReference type="Proteomes" id="UP000800082"/>
    </source>
</evidence>
<dbReference type="GO" id="GO:0003676">
    <property type="term" value="F:nucleic acid binding"/>
    <property type="evidence" value="ECO:0007669"/>
    <property type="project" value="InterPro"/>
</dbReference>
<feature type="region of interest" description="Disordered" evidence="8">
    <location>
        <begin position="54"/>
        <end position="94"/>
    </location>
</feature>
<keyword evidence="11" id="KW-1185">Reference proteome</keyword>
<organism evidence="10 11">
    <name type="scientific">Didymella exigua CBS 183.55</name>
    <dbReference type="NCBI Taxonomy" id="1150837"/>
    <lineage>
        <taxon>Eukaryota</taxon>
        <taxon>Fungi</taxon>
        <taxon>Dikarya</taxon>
        <taxon>Ascomycota</taxon>
        <taxon>Pezizomycotina</taxon>
        <taxon>Dothideomycetes</taxon>
        <taxon>Pleosporomycetidae</taxon>
        <taxon>Pleosporales</taxon>
        <taxon>Pleosporineae</taxon>
        <taxon>Didymellaceae</taxon>
        <taxon>Didymella</taxon>
    </lineage>
</organism>
<evidence type="ECO:0000256" key="4">
    <source>
        <dbReference type="ARBA" id="ARBA00023239"/>
    </source>
</evidence>
<evidence type="ECO:0000256" key="5">
    <source>
        <dbReference type="ARBA" id="ARBA00032432"/>
    </source>
</evidence>
<dbReference type="InterPro" id="IPR011856">
    <property type="entry name" value="tRNA_endonuc-like_dom_sf"/>
</dbReference>
<evidence type="ECO:0000313" key="10">
    <source>
        <dbReference type="EMBL" id="KAF1924984.1"/>
    </source>
</evidence>
<gene>
    <name evidence="10" type="ORF">M421DRAFT_424211</name>
</gene>